<dbReference type="InterPro" id="IPR052025">
    <property type="entry name" value="Xyloglucanase_GH74"/>
</dbReference>
<dbReference type="InterPro" id="IPR036278">
    <property type="entry name" value="Sialidase_sf"/>
</dbReference>
<organism evidence="2 3">
    <name type="scientific">Flavobacterium micromati</name>
    <dbReference type="NCBI Taxonomy" id="229205"/>
    <lineage>
        <taxon>Bacteria</taxon>
        <taxon>Pseudomonadati</taxon>
        <taxon>Bacteroidota</taxon>
        <taxon>Flavobacteriia</taxon>
        <taxon>Flavobacteriales</taxon>
        <taxon>Flavobacteriaceae</taxon>
        <taxon>Flavobacterium</taxon>
    </lineage>
</organism>
<evidence type="ECO:0000256" key="1">
    <source>
        <dbReference type="SAM" id="SignalP"/>
    </source>
</evidence>
<dbReference type="AlphaFoldDB" id="A0A1M5H2K2"/>
<accession>A0A1M5H2K2</accession>
<dbReference type="PANTHER" id="PTHR43739:SF5">
    <property type="entry name" value="EXO-ALPHA-SIALIDASE"/>
    <property type="match status" value="1"/>
</dbReference>
<feature type="signal peptide" evidence="1">
    <location>
        <begin position="1"/>
        <end position="21"/>
    </location>
</feature>
<reference evidence="3" key="1">
    <citation type="submission" date="2016-11" db="EMBL/GenBank/DDBJ databases">
        <authorList>
            <person name="Varghese N."/>
            <person name="Submissions S."/>
        </authorList>
    </citation>
    <scope>NUCLEOTIDE SEQUENCE [LARGE SCALE GENOMIC DNA]</scope>
    <source>
        <strain evidence="3">DSM 17659</strain>
    </source>
</reference>
<dbReference type="SUPFAM" id="SSF50939">
    <property type="entry name" value="Sialidases"/>
    <property type="match status" value="2"/>
</dbReference>
<evidence type="ECO:0008006" key="4">
    <source>
        <dbReference type="Google" id="ProtNLM"/>
    </source>
</evidence>
<dbReference type="CDD" id="cd15482">
    <property type="entry name" value="Sialidase_non-viral"/>
    <property type="match status" value="2"/>
</dbReference>
<dbReference type="PANTHER" id="PTHR43739">
    <property type="entry name" value="XYLOGLUCANASE (EUROFUNG)"/>
    <property type="match status" value="1"/>
</dbReference>
<keyword evidence="3" id="KW-1185">Reference proteome</keyword>
<dbReference type="STRING" id="229205.SAMN05444372_102258"/>
<evidence type="ECO:0000313" key="2">
    <source>
        <dbReference type="EMBL" id="SHG10096.1"/>
    </source>
</evidence>
<dbReference type="GO" id="GO:0010411">
    <property type="term" value="P:xyloglucan metabolic process"/>
    <property type="evidence" value="ECO:0007669"/>
    <property type="project" value="TreeGrafter"/>
</dbReference>
<dbReference type="InterPro" id="IPR015943">
    <property type="entry name" value="WD40/YVTN_repeat-like_dom_sf"/>
</dbReference>
<dbReference type="Proteomes" id="UP000184020">
    <property type="component" value="Unassembled WGS sequence"/>
</dbReference>
<dbReference type="RefSeq" id="WP_073017189.1">
    <property type="nucleotide sequence ID" value="NZ_FQWF01000002.1"/>
</dbReference>
<name>A0A1M5H2K2_9FLAO</name>
<protein>
    <recommendedName>
        <fullName evidence="4">Sortilin N-terminal domain-containing protein</fullName>
    </recommendedName>
</protein>
<dbReference type="OrthoDB" id="9764804at2"/>
<proteinExistence type="predicted"/>
<evidence type="ECO:0000313" key="3">
    <source>
        <dbReference type="Proteomes" id="UP000184020"/>
    </source>
</evidence>
<keyword evidence="1" id="KW-0732">Signal</keyword>
<feature type="chain" id="PRO_5012951497" description="Sortilin N-terminal domain-containing protein" evidence="1">
    <location>
        <begin position="22"/>
        <end position="1026"/>
    </location>
</feature>
<dbReference type="EMBL" id="FQWF01000002">
    <property type="protein sequence ID" value="SHG10096.1"/>
    <property type="molecule type" value="Genomic_DNA"/>
</dbReference>
<sequence>MKKINLVFAFISLLSATSIMAQDKIVLKGKELFGDMKARHLGPALMSGRITDLEMHPTNNKIMYTATAGGGVWKSSDGGASFASIFDDHIQSIGCVAIDASKPDQNIWVGTGEVWTRNSVSMGDGIYKSTDGGQNWKNMGLPKSDRISSIIVDPKNGDIVWVGVLGALWGDSDERGVYKTIDGGTTWQKVFYVDAKTGCSDLIIDPKNADIMYASFWEFRRTGWSFSSGGTQSGLYKSIDAGKTWNKIQNGFPKGKLGRIAIAVAPSNTNILYSVLETENSNQNGLYRSDDAGANWKLLNSDFGLVVRPFYFSRIVIDPKNPEIVVKAGLSGSISRDGGKTFKNLGYMHADIHDIAFDVNDSNRIYCATDGGVYRSWDTGSTMEMVSNLPVSQFYHVTIDDKEPYNVYGGLQDNGTWYGPSKSPGGIEARDWTRIGQGDGFRVAKHPTKNIIYSEMQGAENVWRYNLDTQELITVQPLAVKGDPKLRFNWNAPMEISNKQGDRFYMGSQFVHKSEDMGRTWQKISPDLTTNNPLKMNQENSGGLSKDNSGAENHCTIFTIAESPLNEKVIWAGTDDGNIQVTKDGGKLWTNVVANIAGLPKNTWCYHIEASVFGEGTAYAVFEGHSSNDYTPYTYKTNDFGKTWKSIISADIDGFVRNIQEDFKNENLLFLGTEKGLYTTVDGGVNWSHFTNNMPSVAIHYMELHKKTNDLVMATHGRGIIVLDDISPLRQITQEALAQNIHFFDLKPAVIEEQSNFGGTSTELEFVGNNPSSSAQIIYYLKKRHTLGKMDLEIHNENGEKITSLSPGKQKGINVVNWNYNMKFPKIAAGKTLSYSGFTAPRVQEGTYKVVLTKGKEVFTHNIKVLNDPKSSIAAADRLKQKETTRLLFNMNEELAYTVYEIDETVKLLEQLMEKNKKFSKEGTKIKTAFETLKAKMVVTTGDNYVGAAEPQLREKLGELYATVASNFTAPSPSQLENMEVIKSRFDNAINEFKALKTKHQLAYKKQNEESKVLFTLKTFDEFLTE</sequence>
<gene>
    <name evidence="2" type="ORF">SAMN05444372_102258</name>
</gene>
<dbReference type="Gene3D" id="2.130.10.10">
    <property type="entry name" value="YVTN repeat-like/Quinoprotein amine dehydrogenase"/>
    <property type="match status" value="5"/>
</dbReference>